<dbReference type="Proteomes" id="UP001240157">
    <property type="component" value="Unassembled WGS sequence"/>
</dbReference>
<dbReference type="EMBL" id="JAVGJF010000259">
    <property type="protein sequence ID" value="MDQ7176610.1"/>
    <property type="molecule type" value="Genomic_DNA"/>
</dbReference>
<dbReference type="SUPFAM" id="SSF54637">
    <property type="entry name" value="Thioesterase/thiol ester dehydrase-isomerase"/>
    <property type="match status" value="1"/>
</dbReference>
<comment type="caution">
    <text evidence="1">The sequence shown here is derived from an EMBL/GenBank/DDBJ whole genome shotgun (WGS) entry which is preliminary data.</text>
</comment>
<protein>
    <submittedName>
        <fullName evidence="1">Thioesterase</fullName>
    </submittedName>
</protein>
<dbReference type="AlphaFoldDB" id="A0ABD5AYY7"/>
<feature type="non-terminal residue" evidence="1">
    <location>
        <position position="49"/>
    </location>
</feature>
<proteinExistence type="predicted"/>
<organism evidence="1 2">
    <name type="scientific">Staphylococcus chromogenes</name>
    <name type="common">Staphylococcus hyicus subsp. chromogenes</name>
    <dbReference type="NCBI Taxonomy" id="46126"/>
    <lineage>
        <taxon>Bacteria</taxon>
        <taxon>Bacillati</taxon>
        <taxon>Bacillota</taxon>
        <taxon>Bacilli</taxon>
        <taxon>Bacillales</taxon>
        <taxon>Staphylococcaceae</taxon>
        <taxon>Staphylococcus</taxon>
    </lineage>
</organism>
<sequence length="49" mass="5829">MMNQQYVFHTKVHRDWVDHNGHLNDAMYNRIFSDTTDDWLGHLGLTINA</sequence>
<evidence type="ECO:0000313" key="2">
    <source>
        <dbReference type="Proteomes" id="UP001240157"/>
    </source>
</evidence>
<dbReference type="Gene3D" id="3.10.129.10">
    <property type="entry name" value="Hotdog Thioesterase"/>
    <property type="match status" value="1"/>
</dbReference>
<evidence type="ECO:0000313" key="1">
    <source>
        <dbReference type="EMBL" id="MDQ7176610.1"/>
    </source>
</evidence>
<dbReference type="Pfam" id="PF13279">
    <property type="entry name" value="4HBT_2"/>
    <property type="match status" value="1"/>
</dbReference>
<name>A0ABD5AYY7_STACR</name>
<accession>A0ABD5AYY7</accession>
<reference evidence="1 2" key="1">
    <citation type="submission" date="2023-08" db="EMBL/GenBank/DDBJ databases">
        <title>Whole genome sequencing of Staphylococcus chromogenes NNSch 2386.</title>
        <authorList>
            <person name="Kropotov V.S."/>
            <person name="Boriskina E.V."/>
            <person name="Gordinskaya N.A."/>
            <person name="Shkurkina I.S."/>
            <person name="Kryazhev D.V."/>
            <person name="Alekseeva A.E."/>
            <person name="Makhova M.A."/>
        </authorList>
    </citation>
    <scope>NUCLEOTIDE SEQUENCE [LARGE SCALE GENOMIC DNA]</scope>
    <source>
        <strain evidence="1 2">NNSch 2386</strain>
    </source>
</reference>
<dbReference type="InterPro" id="IPR029069">
    <property type="entry name" value="HotDog_dom_sf"/>
</dbReference>
<gene>
    <name evidence="1" type="ORF">RCF65_11560</name>
</gene>
<dbReference type="RefSeq" id="WP_340179317.1">
    <property type="nucleotide sequence ID" value="NZ_JAVGJF010000259.1"/>
</dbReference>